<dbReference type="SUPFAM" id="SSF53167">
    <property type="entry name" value="Purine and uridine phosphorylases"/>
    <property type="match status" value="1"/>
</dbReference>
<evidence type="ECO:0000259" key="6">
    <source>
        <dbReference type="Pfam" id="PF01048"/>
    </source>
</evidence>
<reference evidence="7 8" key="1">
    <citation type="submission" date="2021-03" db="EMBL/GenBank/DDBJ databases">
        <title>Enterococcal diversity collection.</title>
        <authorList>
            <person name="Gilmore M.S."/>
            <person name="Schwartzman J."/>
            <person name="Van Tyne D."/>
            <person name="Martin M."/>
            <person name="Earl A.M."/>
            <person name="Manson A.L."/>
            <person name="Straub T."/>
            <person name="Salamzade R."/>
            <person name="Saavedra J."/>
            <person name="Lebreton F."/>
            <person name="Prichula J."/>
            <person name="Schaufler K."/>
            <person name="Gaca A."/>
            <person name="Sgardioli B."/>
            <person name="Wagenaar J."/>
            <person name="Strong T."/>
        </authorList>
    </citation>
    <scope>NUCLEOTIDE SEQUENCE [LARGE SCALE GENOMIC DNA]</scope>
    <source>
        <strain evidence="7 8">DIV0080</strain>
    </source>
</reference>
<feature type="binding site" description="in other chain" evidence="5">
    <location>
        <begin position="181"/>
        <end position="183"/>
    </location>
    <ligand>
        <name>a purine D-ribonucleoside</name>
        <dbReference type="ChEBI" id="CHEBI:142355"/>
        <note>ligand shared between dimeric partners</note>
    </ligand>
</feature>
<evidence type="ECO:0000313" key="7">
    <source>
        <dbReference type="EMBL" id="MBO0476136.1"/>
    </source>
</evidence>
<comment type="similarity">
    <text evidence="1 5">Belongs to the PNP/UDP phosphorylase family.</text>
</comment>
<dbReference type="NCBIfam" id="NF004489">
    <property type="entry name" value="PRK05819.1"/>
    <property type="match status" value="1"/>
</dbReference>
<sequence length="237" mass="25939">MKHTPHINPNGVKVAQDILLPGDPLRAKFIADTFLSDVVQFNSVRGMLGYTGNYQGREISVMGTGMGVPSMALYSWELINVFDVKRLIRVGTIGSLQDTISLYDVIIPMATSVNSSYTEQFNLQGTFSPTADFNLMNKLIRVADSKNVTKHVGSVLTSDIFYDVTSDALKNWSKIGILGVEMETAALFTNANYYGAQAASIMTVSDNIITGEKASTNEREATFTEMIEIALLSLQDD</sequence>
<dbReference type="InterPro" id="IPR035994">
    <property type="entry name" value="Nucleoside_phosphorylase_sf"/>
</dbReference>
<dbReference type="Gene3D" id="3.40.50.1580">
    <property type="entry name" value="Nucleoside phosphorylase domain"/>
    <property type="match status" value="1"/>
</dbReference>
<feature type="binding site" description="in other chain" evidence="5">
    <location>
        <begin position="89"/>
        <end position="92"/>
    </location>
    <ligand>
        <name>phosphate</name>
        <dbReference type="ChEBI" id="CHEBI:43474"/>
        <note>ligand shared between dimeric partners</note>
    </ligand>
</feature>
<dbReference type="CDD" id="cd09006">
    <property type="entry name" value="PNP_EcPNPI-like"/>
    <property type="match status" value="1"/>
</dbReference>
<evidence type="ECO:0000313" key="8">
    <source>
        <dbReference type="Proteomes" id="UP000664857"/>
    </source>
</evidence>
<feature type="binding site" evidence="5">
    <location>
        <position position="45"/>
    </location>
    <ligand>
        <name>phosphate</name>
        <dbReference type="ChEBI" id="CHEBI:43474"/>
        <note>ligand shared between dimeric partners</note>
    </ligand>
</feature>
<dbReference type="InterPro" id="IPR004402">
    <property type="entry name" value="DeoD-type"/>
</dbReference>
<dbReference type="GO" id="GO:0004731">
    <property type="term" value="F:purine-nucleoside phosphorylase activity"/>
    <property type="evidence" value="ECO:0007669"/>
    <property type="project" value="UniProtKB-EC"/>
</dbReference>
<keyword evidence="2 5" id="KW-0328">Glycosyltransferase</keyword>
<dbReference type="PANTHER" id="PTHR43691:SF11">
    <property type="entry name" value="FI09636P-RELATED"/>
    <property type="match status" value="1"/>
</dbReference>
<dbReference type="PANTHER" id="PTHR43691">
    <property type="entry name" value="URIDINE PHOSPHORYLASE"/>
    <property type="match status" value="1"/>
</dbReference>
<protein>
    <recommendedName>
        <fullName evidence="5">Purine nucleoside phosphorylase DeoD-type</fullName>
        <shortName evidence="5">PNP</shortName>
        <ecNumber evidence="5">2.4.2.1</ecNumber>
    </recommendedName>
</protein>
<accession>A0ABS3HTI3</accession>
<evidence type="ECO:0000256" key="3">
    <source>
        <dbReference type="ARBA" id="ARBA00022679"/>
    </source>
</evidence>
<dbReference type="PROSITE" id="PS01232">
    <property type="entry name" value="PNP_UDP_1"/>
    <property type="match status" value="1"/>
</dbReference>
<feature type="binding site" description="in other chain" evidence="5">
    <location>
        <position position="22"/>
    </location>
    <ligand>
        <name>phosphate</name>
        <dbReference type="ChEBI" id="CHEBI:43474"/>
        <note>ligand shared between dimeric partners</note>
    </ligand>
</feature>
<dbReference type="EC" id="2.4.2.1" evidence="5"/>
<dbReference type="EMBL" id="JAFLVX010000011">
    <property type="protein sequence ID" value="MBO0476136.1"/>
    <property type="molecule type" value="Genomic_DNA"/>
</dbReference>
<evidence type="ECO:0000256" key="5">
    <source>
        <dbReference type="HAMAP-Rule" id="MF_01627"/>
    </source>
</evidence>
<feature type="binding site" description="in other chain" evidence="5">
    <location>
        <begin position="205"/>
        <end position="206"/>
    </location>
    <ligand>
        <name>a purine D-ribonucleoside</name>
        <dbReference type="ChEBI" id="CHEBI:142355"/>
        <note>ligand shared between dimeric partners</note>
    </ligand>
</feature>
<gene>
    <name evidence="5 7" type="primary">deoD</name>
    <name evidence="7" type="ORF">DOK76_03580</name>
</gene>
<evidence type="ECO:0000256" key="2">
    <source>
        <dbReference type="ARBA" id="ARBA00022676"/>
    </source>
</evidence>
<dbReference type="NCBIfam" id="TIGR00107">
    <property type="entry name" value="deoD"/>
    <property type="match status" value="1"/>
</dbReference>
<comment type="catalytic activity">
    <reaction evidence="5">
        <text>a purine D-ribonucleoside + phosphate = a purine nucleobase + alpha-D-ribose 1-phosphate</text>
        <dbReference type="Rhea" id="RHEA:19805"/>
        <dbReference type="ChEBI" id="CHEBI:26386"/>
        <dbReference type="ChEBI" id="CHEBI:43474"/>
        <dbReference type="ChEBI" id="CHEBI:57720"/>
        <dbReference type="ChEBI" id="CHEBI:142355"/>
        <dbReference type="EC" id="2.4.2.1"/>
    </reaction>
</comment>
<comment type="caution">
    <text evidence="7">The sequence shown here is derived from an EMBL/GenBank/DDBJ whole genome shotgun (WGS) entry which is preliminary data.</text>
</comment>
<evidence type="ECO:0000256" key="1">
    <source>
        <dbReference type="ARBA" id="ARBA00010456"/>
    </source>
</evidence>
<proteinExistence type="inferred from homology"/>
<feature type="site" description="Important for catalytic activity" evidence="5">
    <location>
        <position position="219"/>
    </location>
</feature>
<dbReference type="InterPro" id="IPR000845">
    <property type="entry name" value="Nucleoside_phosphorylase_d"/>
</dbReference>
<evidence type="ECO:0000256" key="4">
    <source>
        <dbReference type="ARBA" id="ARBA00048447"/>
    </source>
</evidence>
<feature type="active site" description="Proton donor" evidence="5">
    <location>
        <position position="206"/>
    </location>
</feature>
<dbReference type="RefSeq" id="WP_206965047.1">
    <property type="nucleotide sequence ID" value="NZ_JAFLVX010000011.1"/>
</dbReference>
<dbReference type="Pfam" id="PF01048">
    <property type="entry name" value="PNP_UDP_1"/>
    <property type="match status" value="1"/>
</dbReference>
<comment type="catalytic activity">
    <reaction evidence="4">
        <text>uridine + phosphate = alpha-D-ribose 1-phosphate + uracil</text>
        <dbReference type="Rhea" id="RHEA:24388"/>
        <dbReference type="ChEBI" id="CHEBI:16704"/>
        <dbReference type="ChEBI" id="CHEBI:17568"/>
        <dbReference type="ChEBI" id="CHEBI:43474"/>
        <dbReference type="ChEBI" id="CHEBI:57720"/>
        <dbReference type="EC" id="2.4.2.3"/>
    </reaction>
</comment>
<feature type="binding site" description="in other chain" evidence="5">
    <location>
        <position position="26"/>
    </location>
    <ligand>
        <name>phosphate</name>
        <dbReference type="ChEBI" id="CHEBI:43474"/>
        <note>ligand shared between dimeric partners</note>
    </ligand>
</feature>
<dbReference type="InterPro" id="IPR018016">
    <property type="entry name" value="Nucleoside_phosphorylase_CS"/>
</dbReference>
<comment type="subunit">
    <text evidence="5">Homohexamer; trimer of homodimers.</text>
</comment>
<dbReference type="HAMAP" id="MF_01627">
    <property type="entry name" value="Pur_nucleosid_phosp"/>
    <property type="match status" value="1"/>
</dbReference>
<name>A0ABS3HTI3_9ENTE</name>
<dbReference type="Proteomes" id="UP000664857">
    <property type="component" value="Unassembled WGS sequence"/>
</dbReference>
<feature type="domain" description="Nucleoside phosphorylase" evidence="6">
    <location>
        <begin position="19"/>
        <end position="226"/>
    </location>
</feature>
<keyword evidence="8" id="KW-1185">Reference proteome</keyword>
<keyword evidence="3 5" id="KW-0808">Transferase</keyword>
<feature type="binding site" evidence="5">
    <location>
        <position position="6"/>
    </location>
    <ligand>
        <name>a purine D-ribonucleoside</name>
        <dbReference type="ChEBI" id="CHEBI:142355"/>
        <note>ligand shared between dimeric partners</note>
    </ligand>
</feature>
<comment type="function">
    <text evidence="5">Catalyzes the reversible phosphorolytic breakdown of the N-glycosidic bond in the beta-(deoxy)ribonucleoside molecules, with the formation of the corresponding free purine bases and pentose-1-phosphate.</text>
</comment>
<organism evidence="7 8">
    <name type="scientific">Candidatus Vagococcus giribetii</name>
    <dbReference type="NCBI Taxonomy" id="2230876"/>
    <lineage>
        <taxon>Bacteria</taxon>
        <taxon>Bacillati</taxon>
        <taxon>Bacillota</taxon>
        <taxon>Bacilli</taxon>
        <taxon>Lactobacillales</taxon>
        <taxon>Enterococcaceae</taxon>
        <taxon>Vagococcus</taxon>
    </lineage>
</organism>
<comment type="catalytic activity">
    <reaction evidence="5">
        <text>a purine 2'-deoxy-D-ribonucleoside + phosphate = a purine nucleobase + 2-deoxy-alpha-D-ribose 1-phosphate</text>
        <dbReference type="Rhea" id="RHEA:36431"/>
        <dbReference type="ChEBI" id="CHEBI:26386"/>
        <dbReference type="ChEBI" id="CHEBI:43474"/>
        <dbReference type="ChEBI" id="CHEBI:57259"/>
        <dbReference type="ChEBI" id="CHEBI:142361"/>
        <dbReference type="EC" id="2.4.2.1"/>
    </reaction>
</comment>